<organism evidence="1 2">
    <name type="scientific">Blattamonas nauphoetae</name>
    <dbReference type="NCBI Taxonomy" id="2049346"/>
    <lineage>
        <taxon>Eukaryota</taxon>
        <taxon>Metamonada</taxon>
        <taxon>Preaxostyla</taxon>
        <taxon>Oxymonadida</taxon>
        <taxon>Blattamonas</taxon>
    </lineage>
</organism>
<dbReference type="EMBL" id="JARBJD010000087">
    <property type="protein sequence ID" value="KAK2953740.1"/>
    <property type="molecule type" value="Genomic_DNA"/>
</dbReference>
<proteinExistence type="predicted"/>
<evidence type="ECO:0000313" key="1">
    <source>
        <dbReference type="EMBL" id="KAK2953740.1"/>
    </source>
</evidence>
<dbReference type="Proteomes" id="UP001281761">
    <property type="component" value="Unassembled WGS sequence"/>
</dbReference>
<protein>
    <submittedName>
        <fullName evidence="1">Signal transducing adapter molecule 2</fullName>
    </submittedName>
</protein>
<gene>
    <name evidence="1" type="ORF">BLNAU_11297</name>
</gene>
<reference evidence="1 2" key="1">
    <citation type="journal article" date="2022" name="bioRxiv">
        <title>Genomics of Preaxostyla Flagellates Illuminates Evolutionary Transitions and the Path Towards Mitochondrial Loss.</title>
        <authorList>
            <person name="Novak L.V.F."/>
            <person name="Treitli S.C."/>
            <person name="Pyrih J."/>
            <person name="Halakuc P."/>
            <person name="Pipaliya S.V."/>
            <person name="Vacek V."/>
            <person name="Brzon O."/>
            <person name="Soukal P."/>
            <person name="Eme L."/>
            <person name="Dacks J.B."/>
            <person name="Karnkowska A."/>
            <person name="Elias M."/>
            <person name="Hampl V."/>
        </authorList>
    </citation>
    <scope>NUCLEOTIDE SEQUENCE [LARGE SCALE GENOMIC DNA]</scope>
    <source>
        <strain evidence="1">NAU3</strain>
        <tissue evidence="1">Gut</tissue>
    </source>
</reference>
<sequence>MDIITSEPDPSLIGLHFRDFSLLVHPRVQTQLITLLADPKSSSIIFSSFESAVPFHKFSFSLDTIRMLSLPNAGGHSENSEALSFEVLYRMFGAKLVKAEMEIKYDNAGWKKTDYSCTLFGHYIGVSVTRAVGFPSSSDFGPSDAQALLSKKLFGICVSNVGVSGEEKWERQILHVWCQNSETAKILQDVYYTLHADLRSNSLLLITVAGNHDWIFS</sequence>
<keyword evidence="2" id="KW-1185">Reference proteome</keyword>
<evidence type="ECO:0000313" key="2">
    <source>
        <dbReference type="Proteomes" id="UP001281761"/>
    </source>
</evidence>
<accession>A0ABQ9XSP4</accession>
<name>A0ABQ9XSP4_9EUKA</name>
<comment type="caution">
    <text evidence="1">The sequence shown here is derived from an EMBL/GenBank/DDBJ whole genome shotgun (WGS) entry which is preliminary data.</text>
</comment>